<evidence type="ECO:0000256" key="6">
    <source>
        <dbReference type="ARBA" id="ARBA00023136"/>
    </source>
</evidence>
<comment type="caution">
    <text evidence="8">The sequence shown here is derived from an EMBL/GenBank/DDBJ whole genome shotgun (WGS) entry which is preliminary data.</text>
</comment>
<protein>
    <submittedName>
        <fullName evidence="8">Lipopolysaccharide biosynthesis protein</fullName>
    </submittedName>
</protein>
<comment type="subcellular location">
    <subcellularLocation>
        <location evidence="1">Cell membrane</location>
        <topology evidence="1">Multi-pass membrane protein</topology>
    </subcellularLocation>
</comment>
<accession>A0A1Y3MHN4</accession>
<dbReference type="InterPro" id="IPR050445">
    <property type="entry name" value="Bact_polysacc_biosynth/exp"/>
</dbReference>
<evidence type="ECO:0000256" key="4">
    <source>
        <dbReference type="ARBA" id="ARBA00022692"/>
    </source>
</evidence>
<evidence type="ECO:0000256" key="5">
    <source>
        <dbReference type="ARBA" id="ARBA00022989"/>
    </source>
</evidence>
<dbReference type="PANTHER" id="PTHR32309:SF13">
    <property type="entry name" value="FERRIC ENTEROBACTIN TRANSPORT PROTEIN FEPE"/>
    <property type="match status" value="1"/>
</dbReference>
<dbReference type="InterPro" id="IPR003856">
    <property type="entry name" value="LPS_length_determ_N"/>
</dbReference>
<evidence type="ECO:0000313" key="8">
    <source>
        <dbReference type="EMBL" id="OUM49957.1"/>
    </source>
</evidence>
<keyword evidence="4" id="KW-0812">Transmembrane</keyword>
<keyword evidence="5" id="KW-1133">Transmembrane helix</keyword>
<name>A0A1Y3MHN4_9BACI</name>
<evidence type="ECO:0000259" key="7">
    <source>
        <dbReference type="Pfam" id="PF02706"/>
    </source>
</evidence>
<feature type="domain" description="Polysaccharide chain length determinant N-terminal" evidence="7">
    <location>
        <begin position="4"/>
        <end position="57"/>
    </location>
</feature>
<evidence type="ECO:0000313" key="9">
    <source>
        <dbReference type="Proteomes" id="UP000195321"/>
    </source>
</evidence>
<sequence length="232" mass="25072">MEKEINLKSLFNVIKRRFWIIAVITILAGLVGGIYSFFMKTPLYSSSARILIPANPEAMGTLKVMIKEPVVLEKVAQQLNLKKSAGALSGQISVGKVEESQIVTITAIDTNPVQAAQIANVTANVYKEEAKSVMNFGSVRILTEANAQGNPSPINLNHAGTIELAMAAAFILSIGIVFLLDSLDETIKSERDIEKLLPIPVLGSVSQMKKNNIVDKNSKKESVMVGGKTFDS</sequence>
<dbReference type="RefSeq" id="WP_016112648.1">
    <property type="nucleotide sequence ID" value="NZ_CP189809.1"/>
</dbReference>
<evidence type="ECO:0000256" key="2">
    <source>
        <dbReference type="ARBA" id="ARBA00006683"/>
    </source>
</evidence>
<evidence type="ECO:0000256" key="1">
    <source>
        <dbReference type="ARBA" id="ARBA00004651"/>
    </source>
</evidence>
<organism evidence="8 9">
    <name type="scientific">Bacillus pseudomycoides</name>
    <dbReference type="NCBI Taxonomy" id="64104"/>
    <lineage>
        <taxon>Bacteria</taxon>
        <taxon>Bacillati</taxon>
        <taxon>Bacillota</taxon>
        <taxon>Bacilli</taxon>
        <taxon>Bacillales</taxon>
        <taxon>Bacillaceae</taxon>
        <taxon>Bacillus</taxon>
        <taxon>Bacillus cereus group</taxon>
    </lineage>
</organism>
<dbReference type="Pfam" id="PF02706">
    <property type="entry name" value="Wzz"/>
    <property type="match status" value="1"/>
</dbReference>
<reference evidence="8 9" key="1">
    <citation type="submission" date="2017-02" db="EMBL/GenBank/DDBJ databases">
        <title>Bacillus pseudomycoides isolate FSL K6-0042.</title>
        <authorList>
            <person name="Kovac J."/>
        </authorList>
    </citation>
    <scope>NUCLEOTIDE SEQUENCE [LARGE SCALE GENOMIC DNA]</scope>
    <source>
        <strain evidence="8 9">FSL K6-0042</strain>
    </source>
</reference>
<dbReference type="Proteomes" id="UP000195321">
    <property type="component" value="Unassembled WGS sequence"/>
</dbReference>
<dbReference type="GO" id="GO:0004713">
    <property type="term" value="F:protein tyrosine kinase activity"/>
    <property type="evidence" value="ECO:0007669"/>
    <property type="project" value="TreeGrafter"/>
</dbReference>
<dbReference type="GO" id="GO:0005886">
    <property type="term" value="C:plasma membrane"/>
    <property type="evidence" value="ECO:0007669"/>
    <property type="project" value="UniProtKB-SubCell"/>
</dbReference>
<dbReference type="AlphaFoldDB" id="A0A1Y3MHN4"/>
<evidence type="ECO:0000256" key="3">
    <source>
        <dbReference type="ARBA" id="ARBA00022475"/>
    </source>
</evidence>
<keyword evidence="3" id="KW-1003">Cell membrane</keyword>
<gene>
    <name evidence="8" type="ORF">BW425_04880</name>
</gene>
<dbReference type="PANTHER" id="PTHR32309">
    <property type="entry name" value="TYROSINE-PROTEIN KINASE"/>
    <property type="match status" value="1"/>
</dbReference>
<keyword evidence="6" id="KW-0472">Membrane</keyword>
<proteinExistence type="inferred from homology"/>
<comment type="similarity">
    <text evidence="2">Belongs to the CpsC/CapA family.</text>
</comment>
<dbReference type="EMBL" id="MWPX01000003">
    <property type="protein sequence ID" value="OUM49957.1"/>
    <property type="molecule type" value="Genomic_DNA"/>
</dbReference>